<dbReference type="PANTHER" id="PTHR30126:SF77">
    <property type="entry name" value="TRANSCRIPTIONAL REGULATORY PROTEIN"/>
    <property type="match status" value="1"/>
</dbReference>
<sequence length="301" mass="32445">MNIRQLVSFARVAQLGSFAAAAKALHATQSTISTRIRELETTWGVELFERSHHGLQLTAKGEEILPWARQIIALSERISFHLGEPEAITGLLRMGVAGRIAHTWLPRLIAAIRARYPRVRFEIRLGLTAPLLQMVRSGELDIAFAGAPITDPTLEAVSLGHDEFVWMASPELELPAEPTLTPADLAQYPIVGLSQASPHYPAIAQWFGAAGVEYSPLISCSDMGVAAKLIAAGLGVGLLHRASHRNEVLAGLLTVLDTAPAFPRLEFVAVHQRGNTSPLVTAVALLAAELSDFPRETTPLA</sequence>
<dbReference type="SUPFAM" id="SSF53850">
    <property type="entry name" value="Periplasmic binding protein-like II"/>
    <property type="match status" value="1"/>
</dbReference>
<keyword evidence="4" id="KW-0804">Transcription</keyword>
<evidence type="ECO:0000313" key="7">
    <source>
        <dbReference type="Proteomes" id="UP000194151"/>
    </source>
</evidence>
<dbReference type="CDD" id="cd05466">
    <property type="entry name" value="PBP2_LTTR_substrate"/>
    <property type="match status" value="1"/>
</dbReference>
<dbReference type="InterPro" id="IPR005119">
    <property type="entry name" value="LysR_subst-bd"/>
</dbReference>
<keyword evidence="7" id="KW-1185">Reference proteome</keyword>
<evidence type="ECO:0000259" key="5">
    <source>
        <dbReference type="PROSITE" id="PS50931"/>
    </source>
</evidence>
<evidence type="ECO:0000256" key="2">
    <source>
        <dbReference type="ARBA" id="ARBA00023015"/>
    </source>
</evidence>
<dbReference type="InterPro" id="IPR000847">
    <property type="entry name" value="LysR_HTH_N"/>
</dbReference>
<dbReference type="KEGG" id="bgv:CAL12_14610"/>
<proteinExistence type="inferred from homology"/>
<evidence type="ECO:0000256" key="4">
    <source>
        <dbReference type="ARBA" id="ARBA00023163"/>
    </source>
</evidence>
<dbReference type="STRING" id="1416806.CAL12_14610"/>
<dbReference type="FunFam" id="1.10.10.10:FF:000001">
    <property type="entry name" value="LysR family transcriptional regulator"/>
    <property type="match status" value="1"/>
</dbReference>
<dbReference type="AlphaFoldDB" id="A0A1W6YLH8"/>
<feature type="domain" description="HTH lysR-type" evidence="5">
    <location>
        <begin position="1"/>
        <end position="58"/>
    </location>
</feature>
<dbReference type="GO" id="GO:0000976">
    <property type="term" value="F:transcription cis-regulatory region binding"/>
    <property type="evidence" value="ECO:0007669"/>
    <property type="project" value="TreeGrafter"/>
</dbReference>
<dbReference type="Pfam" id="PF00126">
    <property type="entry name" value="HTH_1"/>
    <property type="match status" value="1"/>
</dbReference>
<dbReference type="Gene3D" id="3.40.190.290">
    <property type="match status" value="1"/>
</dbReference>
<comment type="similarity">
    <text evidence="1">Belongs to the LysR transcriptional regulatory family.</text>
</comment>
<dbReference type="PROSITE" id="PS50931">
    <property type="entry name" value="HTH_LYSR"/>
    <property type="match status" value="1"/>
</dbReference>
<gene>
    <name evidence="6" type="ORF">CAL12_14610</name>
</gene>
<dbReference type="EMBL" id="CP021108">
    <property type="protein sequence ID" value="ARP81925.1"/>
    <property type="molecule type" value="Genomic_DNA"/>
</dbReference>
<dbReference type="SUPFAM" id="SSF46785">
    <property type="entry name" value="Winged helix' DNA-binding domain"/>
    <property type="match status" value="1"/>
</dbReference>
<evidence type="ECO:0000313" key="6">
    <source>
        <dbReference type="EMBL" id="ARP81925.1"/>
    </source>
</evidence>
<dbReference type="PRINTS" id="PR00039">
    <property type="entry name" value="HTHLYSR"/>
</dbReference>
<organism evidence="6 7">
    <name type="scientific">Bordetella genomosp. 8</name>
    <dbReference type="NCBI Taxonomy" id="1416806"/>
    <lineage>
        <taxon>Bacteria</taxon>
        <taxon>Pseudomonadati</taxon>
        <taxon>Pseudomonadota</taxon>
        <taxon>Betaproteobacteria</taxon>
        <taxon>Burkholderiales</taxon>
        <taxon>Alcaligenaceae</taxon>
        <taxon>Bordetella</taxon>
    </lineage>
</organism>
<keyword evidence="2" id="KW-0805">Transcription regulation</keyword>
<evidence type="ECO:0000256" key="3">
    <source>
        <dbReference type="ARBA" id="ARBA00023125"/>
    </source>
</evidence>
<protein>
    <recommendedName>
        <fullName evidence="5">HTH lysR-type domain-containing protein</fullName>
    </recommendedName>
</protein>
<accession>A0A1W6YLH8</accession>
<evidence type="ECO:0000256" key="1">
    <source>
        <dbReference type="ARBA" id="ARBA00009437"/>
    </source>
</evidence>
<keyword evidence="3" id="KW-0238">DNA-binding</keyword>
<dbReference type="InterPro" id="IPR036390">
    <property type="entry name" value="WH_DNA-bd_sf"/>
</dbReference>
<dbReference type="PANTHER" id="PTHR30126">
    <property type="entry name" value="HTH-TYPE TRANSCRIPTIONAL REGULATOR"/>
    <property type="match status" value="1"/>
</dbReference>
<dbReference type="Gene3D" id="1.10.10.10">
    <property type="entry name" value="Winged helix-like DNA-binding domain superfamily/Winged helix DNA-binding domain"/>
    <property type="match status" value="1"/>
</dbReference>
<dbReference type="GO" id="GO:0003700">
    <property type="term" value="F:DNA-binding transcription factor activity"/>
    <property type="evidence" value="ECO:0007669"/>
    <property type="project" value="InterPro"/>
</dbReference>
<dbReference type="InterPro" id="IPR036388">
    <property type="entry name" value="WH-like_DNA-bd_sf"/>
</dbReference>
<dbReference type="Proteomes" id="UP000194151">
    <property type="component" value="Chromosome"/>
</dbReference>
<reference evidence="6 7" key="1">
    <citation type="submission" date="2017-05" db="EMBL/GenBank/DDBJ databases">
        <title>Complete and WGS of Bordetella genogroups.</title>
        <authorList>
            <person name="Spilker T."/>
            <person name="LiPuma J."/>
        </authorList>
    </citation>
    <scope>NUCLEOTIDE SEQUENCE [LARGE SCALE GENOMIC DNA]</scope>
    <source>
        <strain evidence="6 7">AU19157</strain>
    </source>
</reference>
<name>A0A1W6YLH8_9BORD</name>
<dbReference type="Pfam" id="PF03466">
    <property type="entry name" value="LysR_substrate"/>
    <property type="match status" value="1"/>
</dbReference>